<evidence type="ECO:0000256" key="1">
    <source>
        <dbReference type="SAM" id="MobiDB-lite"/>
    </source>
</evidence>
<sequence>MGEHGRVVQGRQLGAAAHRGRARVERLAGAAVVVEVGHGGLPEHAQGLHAGRGAGTGGRWDTGGEMPGQHQPLVHPVLEVPVQGAGDQHAGAEQAHADQGDRQAQQTGAERQPAQPAQPARPGNRRRGHGRGPRST</sequence>
<evidence type="ECO:0000313" key="3">
    <source>
        <dbReference type="Proteomes" id="UP001499863"/>
    </source>
</evidence>
<dbReference type="EMBL" id="BAAAKJ010000152">
    <property type="protein sequence ID" value="GAA1394546.1"/>
    <property type="molecule type" value="Genomic_DNA"/>
</dbReference>
<dbReference type="Proteomes" id="UP001499863">
    <property type="component" value="Unassembled WGS sequence"/>
</dbReference>
<gene>
    <name evidence="2" type="ORF">GCM10009639_28730</name>
</gene>
<keyword evidence="3" id="KW-1185">Reference proteome</keyword>
<organism evidence="2 3">
    <name type="scientific">Kitasatospora putterlickiae</name>
    <dbReference type="NCBI Taxonomy" id="221725"/>
    <lineage>
        <taxon>Bacteria</taxon>
        <taxon>Bacillati</taxon>
        <taxon>Actinomycetota</taxon>
        <taxon>Actinomycetes</taxon>
        <taxon>Kitasatosporales</taxon>
        <taxon>Streptomycetaceae</taxon>
        <taxon>Kitasatospora</taxon>
    </lineage>
</organism>
<proteinExistence type="predicted"/>
<accession>A0ABN1Y0F6</accession>
<feature type="compositionally biased region" description="Gly residues" evidence="1">
    <location>
        <begin position="50"/>
        <end position="61"/>
    </location>
</feature>
<name>A0ABN1Y0F6_9ACTN</name>
<comment type="caution">
    <text evidence="2">The sequence shown here is derived from an EMBL/GenBank/DDBJ whole genome shotgun (WGS) entry which is preliminary data.</text>
</comment>
<reference evidence="2 3" key="1">
    <citation type="journal article" date="2019" name="Int. J. Syst. Evol. Microbiol.">
        <title>The Global Catalogue of Microorganisms (GCM) 10K type strain sequencing project: providing services to taxonomists for standard genome sequencing and annotation.</title>
        <authorList>
            <consortium name="The Broad Institute Genomics Platform"/>
            <consortium name="The Broad Institute Genome Sequencing Center for Infectious Disease"/>
            <person name="Wu L."/>
            <person name="Ma J."/>
        </authorList>
    </citation>
    <scope>NUCLEOTIDE SEQUENCE [LARGE SCALE GENOMIC DNA]</scope>
    <source>
        <strain evidence="2 3">JCM 12393</strain>
    </source>
</reference>
<evidence type="ECO:0000313" key="2">
    <source>
        <dbReference type="EMBL" id="GAA1394546.1"/>
    </source>
</evidence>
<protein>
    <submittedName>
        <fullName evidence="2">Uncharacterized protein</fullName>
    </submittedName>
</protein>
<feature type="compositionally biased region" description="Low complexity" evidence="1">
    <location>
        <begin position="108"/>
        <end position="122"/>
    </location>
</feature>
<feature type="region of interest" description="Disordered" evidence="1">
    <location>
        <begin position="41"/>
        <end position="136"/>
    </location>
</feature>
<feature type="compositionally biased region" description="Basic residues" evidence="1">
    <location>
        <begin position="123"/>
        <end position="136"/>
    </location>
</feature>